<gene>
    <name evidence="1" type="ORF">N7644_05685</name>
</gene>
<proteinExistence type="predicted"/>
<evidence type="ECO:0000313" key="2">
    <source>
        <dbReference type="Proteomes" id="UP001159329"/>
    </source>
</evidence>
<sequence>MPQYLRIAEKVYNKFKDEKKFTQKPVEYLNFLIKEVREEIKGTEMKLLYQYIDFQEGFQKPLREDALNIDVSLVPHHQHRDEFILWLAGFIERITIGGKKKLPPILENIPPEFTVHYEIQKLVRPQPEDCYDELVSYFKSEEFKQHSMS</sequence>
<accession>A0AA42I6R8</accession>
<comment type="caution">
    <text evidence="1">The sequence shown here is derived from an EMBL/GenBank/DDBJ whole genome shotgun (WGS) entry which is preliminary data.</text>
</comment>
<dbReference type="RefSeq" id="WP_262753793.1">
    <property type="nucleotide sequence ID" value="NZ_JAHPQB010000001.1"/>
</dbReference>
<name>A0AA42I6R8_9GAMM</name>
<reference evidence="1" key="1">
    <citation type="submission" date="2022-09" db="EMBL/GenBank/DDBJ databases">
        <title>Intensive care unit water sources are persistently colonized with multi-drug resistant bacteria and are the site of extensive horizontal gene transfer of antibiotic resistance genes.</title>
        <authorList>
            <person name="Diorio-Toth L."/>
        </authorList>
    </citation>
    <scope>NUCLEOTIDE SEQUENCE</scope>
    <source>
        <strain evidence="1">GD04005</strain>
    </source>
</reference>
<dbReference type="AlphaFoldDB" id="A0AA42I6R8"/>
<organism evidence="1 2">
    <name type="scientific">Acinetobacter courvalinii</name>
    <dbReference type="NCBI Taxonomy" id="280147"/>
    <lineage>
        <taxon>Bacteria</taxon>
        <taxon>Pseudomonadati</taxon>
        <taxon>Pseudomonadota</taxon>
        <taxon>Gammaproteobacteria</taxon>
        <taxon>Moraxellales</taxon>
        <taxon>Moraxellaceae</taxon>
        <taxon>Acinetobacter</taxon>
    </lineage>
</organism>
<dbReference type="Proteomes" id="UP001159329">
    <property type="component" value="Unassembled WGS sequence"/>
</dbReference>
<evidence type="ECO:0000313" key="1">
    <source>
        <dbReference type="EMBL" id="MDH0563177.1"/>
    </source>
</evidence>
<dbReference type="EMBL" id="JAOEEO010000001">
    <property type="protein sequence ID" value="MDH0563177.1"/>
    <property type="molecule type" value="Genomic_DNA"/>
</dbReference>
<protein>
    <submittedName>
        <fullName evidence="1">Uncharacterized protein</fullName>
    </submittedName>
</protein>